<dbReference type="KEGG" id="abs:AZOBR_150200"/>
<evidence type="ECO:0000256" key="1">
    <source>
        <dbReference type="SAM" id="MobiDB-lite"/>
    </source>
</evidence>
<sequence>MAASSAGGGGHGKAGQGGADGDGGRGSGVRSSVDGDFRRCPNQEPCRCLWLRFCHSPGLCLKGFVNYPKDRVAALVRPRSATARA</sequence>
<name>A0A9P1NMI9_9PROT</name>
<dbReference type="EMBL" id="HE577327">
    <property type="protein sequence ID" value="CCC98782.1"/>
    <property type="molecule type" value="Genomic_DNA"/>
</dbReference>
<gene>
    <name evidence="2" type="ORF">AZOBR_150200</name>
</gene>
<dbReference type="Proteomes" id="UP000007319">
    <property type="component" value="Chromosome"/>
</dbReference>
<protein>
    <submittedName>
        <fullName evidence="2">Uncharacterized protein</fullName>
    </submittedName>
</protein>
<organism evidence="2 3">
    <name type="scientific">Azospirillum baldaniorum</name>
    <dbReference type="NCBI Taxonomy" id="1064539"/>
    <lineage>
        <taxon>Bacteria</taxon>
        <taxon>Pseudomonadati</taxon>
        <taxon>Pseudomonadota</taxon>
        <taxon>Alphaproteobacteria</taxon>
        <taxon>Rhodospirillales</taxon>
        <taxon>Azospirillaceae</taxon>
        <taxon>Azospirillum</taxon>
    </lineage>
</organism>
<evidence type="ECO:0000313" key="3">
    <source>
        <dbReference type="Proteomes" id="UP000007319"/>
    </source>
</evidence>
<reference evidence="2 3" key="1">
    <citation type="journal article" date="2011" name="PLoS Genet.">
        <title>Azospirillum genomes reveal transition of bacteria from aquatic to terrestrial environments.</title>
        <authorList>
            <person name="Wisniewski-Dye F."/>
            <person name="Borziak K."/>
            <person name="Khalsa-Moyers G."/>
            <person name="Alexandre G."/>
            <person name="Sukharnikov L.O."/>
            <person name="Wuichet K."/>
            <person name="Hurst G.B."/>
            <person name="McDonald W.H."/>
            <person name="Robertson J.S."/>
            <person name="Barbe V."/>
            <person name="Calteau A."/>
            <person name="Rouy Z."/>
            <person name="Mangenot S."/>
            <person name="Prigent-Combaret C."/>
            <person name="Normand P."/>
            <person name="Boyer M."/>
            <person name="Siguier P."/>
            <person name="Dessaux Y."/>
            <person name="Elmerich C."/>
            <person name="Condemine G."/>
            <person name="Krishnen G."/>
            <person name="Kennedy I."/>
            <person name="Paterson A.H."/>
            <person name="Gonzalez V."/>
            <person name="Mavingui P."/>
            <person name="Zhulin I.B."/>
        </authorList>
    </citation>
    <scope>NUCLEOTIDE SEQUENCE [LARGE SCALE GENOMIC DNA]</scope>
    <source>
        <strain evidence="2 3">Sp245</strain>
    </source>
</reference>
<keyword evidence="3" id="KW-1185">Reference proteome</keyword>
<proteinExistence type="predicted"/>
<feature type="compositionally biased region" description="Gly residues" evidence="1">
    <location>
        <begin position="1"/>
        <end position="27"/>
    </location>
</feature>
<evidence type="ECO:0000313" key="2">
    <source>
        <dbReference type="EMBL" id="CCC98782.1"/>
    </source>
</evidence>
<feature type="region of interest" description="Disordered" evidence="1">
    <location>
        <begin position="1"/>
        <end position="36"/>
    </location>
</feature>
<accession>A0A9P1NMI9</accession>
<dbReference type="AlphaFoldDB" id="A0A9P1NMI9"/>